<evidence type="ECO:0000256" key="7">
    <source>
        <dbReference type="ARBA" id="ARBA00023136"/>
    </source>
</evidence>
<comment type="similarity">
    <text evidence="2 9">Belongs to the sulfotransferase 2 family.</text>
</comment>
<evidence type="ECO:0000256" key="2">
    <source>
        <dbReference type="ARBA" id="ARBA00006339"/>
    </source>
</evidence>
<proteinExistence type="inferred from homology"/>
<evidence type="ECO:0000256" key="6">
    <source>
        <dbReference type="ARBA" id="ARBA00023034"/>
    </source>
</evidence>
<comment type="caution">
    <text evidence="10">The sequence shown here is derived from an EMBL/GenBank/DDBJ whole genome shotgun (WGS) entry which is preliminary data.</text>
</comment>
<evidence type="ECO:0000313" key="10">
    <source>
        <dbReference type="EMBL" id="CAK8671715.1"/>
    </source>
</evidence>
<keyword evidence="6 9" id="KW-0333">Golgi apparatus</keyword>
<protein>
    <recommendedName>
        <fullName evidence="9">Carbohydrate sulfotransferase</fullName>
        <ecNumber evidence="9">2.8.2.-</ecNumber>
    </recommendedName>
</protein>
<keyword evidence="11" id="KW-1185">Reference proteome</keyword>
<evidence type="ECO:0000256" key="8">
    <source>
        <dbReference type="ARBA" id="ARBA00023180"/>
    </source>
</evidence>
<dbReference type="EMBL" id="CAWYQH010000001">
    <property type="protein sequence ID" value="CAK8671715.1"/>
    <property type="molecule type" value="Genomic_DNA"/>
</dbReference>
<keyword evidence="9" id="KW-0735">Signal-anchor</keyword>
<name>A0ABP0EZY5_CLALP</name>
<evidence type="ECO:0000256" key="9">
    <source>
        <dbReference type="RuleBase" id="RU364020"/>
    </source>
</evidence>
<dbReference type="Pfam" id="PF03567">
    <property type="entry name" value="Sulfotransfer_2"/>
    <property type="match status" value="1"/>
</dbReference>
<dbReference type="InterPro" id="IPR005331">
    <property type="entry name" value="Sulfotransferase"/>
</dbReference>
<accession>A0ABP0EZY5</accession>
<keyword evidence="4" id="KW-0812">Transmembrane</keyword>
<dbReference type="InterPro" id="IPR018011">
    <property type="entry name" value="Carb_sulfotrans_8-10"/>
</dbReference>
<sequence length="352" mass="41255">MRIRSRRAILLLFVCFLALFLILPHFHVYLVDLKRLVRNQGTTQNTKIPKSVEWINGEQRQDEIGKRFKDRIANVTRMCGLRGVDYKQNWENVIKTGKFTGNFAASYFHRYLTCLVIKAGSSTWNNFMWKLRAPGEAKKYGFWIKMVNSNNEAWARLSGEKRIELSKDENAVRLMNVRHPLARMISGWGDKFTKTVCYDMYFKRYPGMLDYPNKYGKWKGPKDGYFMEFADFARYVADYGTKSITNLDVHFRPMLSHCDPCRYPFNYITKLETFYTDAKWIAAKLNSSLDAITHENVINKSKDPAAVIKEHFSKVEPDVVERLLQFFKDDMETFGYTFNKTTLMAGGWEKEP</sequence>
<dbReference type="PANTHER" id="PTHR12137:SF54">
    <property type="entry name" value="CARBOHYDRATE SULFOTRANSFERASE"/>
    <property type="match status" value="1"/>
</dbReference>
<evidence type="ECO:0000256" key="3">
    <source>
        <dbReference type="ARBA" id="ARBA00022679"/>
    </source>
</evidence>
<dbReference type="EC" id="2.8.2.-" evidence="9"/>
<evidence type="ECO:0000256" key="5">
    <source>
        <dbReference type="ARBA" id="ARBA00022989"/>
    </source>
</evidence>
<keyword evidence="5" id="KW-1133">Transmembrane helix</keyword>
<dbReference type="PANTHER" id="PTHR12137">
    <property type="entry name" value="CARBOHYDRATE SULFOTRANSFERASE"/>
    <property type="match status" value="1"/>
</dbReference>
<comment type="subcellular location">
    <subcellularLocation>
        <location evidence="1 9">Golgi apparatus membrane</location>
        <topology evidence="1 9">Single-pass type II membrane protein</topology>
    </subcellularLocation>
</comment>
<keyword evidence="3 9" id="KW-0808">Transferase</keyword>
<gene>
    <name evidence="10" type="ORF">CVLEPA_LOCUS757</name>
</gene>
<dbReference type="Proteomes" id="UP001642483">
    <property type="component" value="Unassembled WGS sequence"/>
</dbReference>
<keyword evidence="9" id="KW-0119">Carbohydrate metabolism</keyword>
<reference evidence="10 11" key="1">
    <citation type="submission" date="2024-02" db="EMBL/GenBank/DDBJ databases">
        <authorList>
            <person name="Daric V."/>
            <person name="Darras S."/>
        </authorList>
    </citation>
    <scope>NUCLEOTIDE SEQUENCE [LARGE SCALE GENOMIC DNA]</scope>
</reference>
<evidence type="ECO:0000313" key="11">
    <source>
        <dbReference type="Proteomes" id="UP001642483"/>
    </source>
</evidence>
<evidence type="ECO:0000256" key="1">
    <source>
        <dbReference type="ARBA" id="ARBA00004323"/>
    </source>
</evidence>
<organism evidence="10 11">
    <name type="scientific">Clavelina lepadiformis</name>
    <name type="common">Light-bulb sea squirt</name>
    <name type="synonym">Ascidia lepadiformis</name>
    <dbReference type="NCBI Taxonomy" id="159417"/>
    <lineage>
        <taxon>Eukaryota</taxon>
        <taxon>Metazoa</taxon>
        <taxon>Chordata</taxon>
        <taxon>Tunicata</taxon>
        <taxon>Ascidiacea</taxon>
        <taxon>Aplousobranchia</taxon>
        <taxon>Clavelinidae</taxon>
        <taxon>Clavelina</taxon>
    </lineage>
</organism>
<keyword evidence="8 9" id="KW-0325">Glycoprotein</keyword>
<evidence type="ECO:0000256" key="4">
    <source>
        <dbReference type="ARBA" id="ARBA00022692"/>
    </source>
</evidence>
<keyword evidence="7" id="KW-0472">Membrane</keyword>